<dbReference type="PANTHER" id="PTHR43000">
    <property type="entry name" value="DTDP-D-GLUCOSE 4,6-DEHYDRATASE-RELATED"/>
    <property type="match status" value="1"/>
</dbReference>
<protein>
    <recommendedName>
        <fullName evidence="3">NAD-dependent epimerase/dehydratase domain-containing protein</fullName>
    </recommendedName>
</protein>
<organism evidence="4 5">
    <name type="scientific">Elstera cyanobacteriorum</name>
    <dbReference type="NCBI Taxonomy" id="2022747"/>
    <lineage>
        <taxon>Bacteria</taxon>
        <taxon>Pseudomonadati</taxon>
        <taxon>Pseudomonadota</taxon>
        <taxon>Alphaproteobacteria</taxon>
        <taxon>Rhodospirillales</taxon>
        <taxon>Rhodospirillaceae</taxon>
        <taxon>Elstera</taxon>
    </lineage>
</organism>
<dbReference type="RefSeq" id="WP_094409531.1">
    <property type="nucleotide sequence ID" value="NZ_BMJZ01000002.1"/>
</dbReference>
<evidence type="ECO:0000256" key="1">
    <source>
        <dbReference type="ARBA" id="ARBA00005125"/>
    </source>
</evidence>
<name>A0A255XLX6_9PROT</name>
<dbReference type="InterPro" id="IPR001509">
    <property type="entry name" value="Epimerase_deHydtase"/>
</dbReference>
<dbReference type="OrthoDB" id="7352636at2"/>
<comment type="similarity">
    <text evidence="2">Belongs to the NAD(P)-dependent epimerase/dehydratase family.</text>
</comment>
<gene>
    <name evidence="4" type="ORF">CHR90_13440</name>
</gene>
<dbReference type="AlphaFoldDB" id="A0A255XLX6"/>
<dbReference type="SUPFAM" id="SSF51735">
    <property type="entry name" value="NAD(P)-binding Rossmann-fold domains"/>
    <property type="match status" value="1"/>
</dbReference>
<dbReference type="Proteomes" id="UP000216361">
    <property type="component" value="Unassembled WGS sequence"/>
</dbReference>
<sequence length="323" mass="34367">MQVLITGGTGFLGLTLAERLAGQGVRTVLLGLSPPPPGAIARLATLPGPVVPLPGDIRDEARLGSLLRDYGITHIVHMAAISAGPERERHDAREILDVAVLGALAVLTAAQRHLVRRVVLVSSANVFGALAYGSTPLREDGFLRPDTLSAIGKAAQEAMLERLAQLSGLDAVTARLSDLFGPLEYDTGHRDALSAPWQCWAAARAGKPILLPRPGLNDWLYAPDAAVALEALLTAPRLTHRLYHVAPGARWSLADWCARLAPAFPGLTWDLTADPAAETIRLPLLADRAPLDARRLTQETGFRPTFDLEAAAEDFLARVSVGG</sequence>
<proteinExistence type="inferred from homology"/>
<reference evidence="4 5" key="1">
    <citation type="submission" date="2017-07" db="EMBL/GenBank/DDBJ databases">
        <title>Elstera cyanobacteriorum sp. nov., a novel bacterium isolated from cyanobacterial aggregates in a eutrophic lake.</title>
        <authorList>
            <person name="Cai H."/>
        </authorList>
    </citation>
    <scope>NUCLEOTIDE SEQUENCE [LARGE SCALE GENOMIC DNA]</scope>
    <source>
        <strain evidence="4 5">TH019</strain>
    </source>
</reference>
<dbReference type="CDD" id="cd08946">
    <property type="entry name" value="SDR_e"/>
    <property type="match status" value="1"/>
</dbReference>
<accession>A0A255XLX6</accession>
<keyword evidence="5" id="KW-1185">Reference proteome</keyword>
<comment type="pathway">
    <text evidence="1">Bacterial outer membrane biogenesis; LPS O-antigen biosynthesis.</text>
</comment>
<comment type="caution">
    <text evidence="4">The sequence shown here is derived from an EMBL/GenBank/DDBJ whole genome shotgun (WGS) entry which is preliminary data.</text>
</comment>
<evidence type="ECO:0000259" key="3">
    <source>
        <dbReference type="Pfam" id="PF01370"/>
    </source>
</evidence>
<dbReference type="InterPro" id="IPR036291">
    <property type="entry name" value="NAD(P)-bd_dom_sf"/>
</dbReference>
<dbReference type="Pfam" id="PF01370">
    <property type="entry name" value="Epimerase"/>
    <property type="match status" value="1"/>
</dbReference>
<evidence type="ECO:0000313" key="4">
    <source>
        <dbReference type="EMBL" id="OYQ17969.1"/>
    </source>
</evidence>
<evidence type="ECO:0000313" key="5">
    <source>
        <dbReference type="Proteomes" id="UP000216361"/>
    </source>
</evidence>
<feature type="domain" description="NAD-dependent epimerase/dehydratase" evidence="3">
    <location>
        <begin position="3"/>
        <end position="238"/>
    </location>
</feature>
<dbReference type="Gene3D" id="3.40.50.720">
    <property type="entry name" value="NAD(P)-binding Rossmann-like Domain"/>
    <property type="match status" value="1"/>
</dbReference>
<evidence type="ECO:0000256" key="2">
    <source>
        <dbReference type="ARBA" id="ARBA00007637"/>
    </source>
</evidence>
<dbReference type="EMBL" id="NOXS01000033">
    <property type="protein sequence ID" value="OYQ17969.1"/>
    <property type="molecule type" value="Genomic_DNA"/>
</dbReference>